<protein>
    <submittedName>
        <fullName evidence="3">Uncharacterized protein</fullName>
    </submittedName>
</protein>
<accession>A0A4Q7V2F1</accession>
<dbReference type="RefSeq" id="WP_130292735.1">
    <property type="nucleotide sequence ID" value="NZ_SHKL01000001.1"/>
</dbReference>
<feature type="compositionally biased region" description="Basic and acidic residues" evidence="1">
    <location>
        <begin position="116"/>
        <end position="132"/>
    </location>
</feature>
<dbReference type="Proteomes" id="UP000291591">
    <property type="component" value="Unassembled WGS sequence"/>
</dbReference>
<reference evidence="3 4" key="1">
    <citation type="submission" date="2019-02" db="EMBL/GenBank/DDBJ databases">
        <title>Sequencing the genomes of 1000 actinobacteria strains.</title>
        <authorList>
            <person name="Klenk H.-P."/>
        </authorList>
    </citation>
    <scope>NUCLEOTIDE SEQUENCE [LARGE SCALE GENOMIC DNA]</scope>
    <source>
        <strain evidence="3 4">DSM 45779</strain>
    </source>
</reference>
<proteinExistence type="predicted"/>
<evidence type="ECO:0000313" key="3">
    <source>
        <dbReference type="EMBL" id="RZT88737.1"/>
    </source>
</evidence>
<name>A0A4Q7V2F1_PSEST</name>
<evidence type="ECO:0000256" key="1">
    <source>
        <dbReference type="SAM" id="MobiDB-lite"/>
    </source>
</evidence>
<feature type="transmembrane region" description="Helical" evidence="2">
    <location>
        <begin position="161"/>
        <end position="183"/>
    </location>
</feature>
<dbReference type="EMBL" id="SHKL01000001">
    <property type="protein sequence ID" value="RZT88737.1"/>
    <property type="molecule type" value="Genomic_DNA"/>
</dbReference>
<dbReference type="AlphaFoldDB" id="A0A4Q7V2F1"/>
<evidence type="ECO:0000313" key="4">
    <source>
        <dbReference type="Proteomes" id="UP000291591"/>
    </source>
</evidence>
<gene>
    <name evidence="3" type="ORF">EV383_5682</name>
</gene>
<organism evidence="3 4">
    <name type="scientific">Pseudonocardia sediminis</name>
    <dbReference type="NCBI Taxonomy" id="1397368"/>
    <lineage>
        <taxon>Bacteria</taxon>
        <taxon>Bacillati</taxon>
        <taxon>Actinomycetota</taxon>
        <taxon>Actinomycetes</taxon>
        <taxon>Pseudonocardiales</taxon>
        <taxon>Pseudonocardiaceae</taxon>
        <taxon>Pseudonocardia</taxon>
    </lineage>
</organism>
<evidence type="ECO:0000256" key="2">
    <source>
        <dbReference type="SAM" id="Phobius"/>
    </source>
</evidence>
<feature type="compositionally biased region" description="Pro residues" evidence="1">
    <location>
        <begin position="99"/>
        <end position="112"/>
    </location>
</feature>
<feature type="compositionally biased region" description="Low complexity" evidence="1">
    <location>
        <begin position="20"/>
        <end position="29"/>
    </location>
</feature>
<feature type="region of interest" description="Disordered" evidence="1">
    <location>
        <begin position="1"/>
        <end position="144"/>
    </location>
</feature>
<keyword evidence="2" id="KW-0812">Transmembrane</keyword>
<keyword evidence="2" id="KW-0472">Membrane</keyword>
<comment type="caution">
    <text evidence="3">The sequence shown here is derived from an EMBL/GenBank/DDBJ whole genome shotgun (WGS) entry which is preliminary data.</text>
</comment>
<keyword evidence="4" id="KW-1185">Reference proteome</keyword>
<feature type="compositionally biased region" description="Low complexity" evidence="1">
    <location>
        <begin position="134"/>
        <end position="144"/>
    </location>
</feature>
<keyword evidence="2" id="KW-1133">Transmembrane helix</keyword>
<sequence>MTEPQPWPTTVQRRREAGDADPGPGAGAAVSAPQEHGSGDPASEIPTPRHGNPADRPVTAGRVPSPFPRQRDAGPSPDPAPSQAGPDAARQYDAGEPYPRLPRPAPQVPRQPSPDARQDADQPRPTHVRDLVGPRAARSAPAAPATTVVVRDSGAMTALRVVTYVLVSLASLVFLAFVVYGGIRYVQLRDTLSTSPFGSLSSSSPGSGTPAICVTDPTSEACANY</sequence>